<dbReference type="SMART" id="SM00797">
    <property type="entry name" value="AHS2"/>
    <property type="match status" value="1"/>
</dbReference>
<evidence type="ECO:0000256" key="3">
    <source>
        <dbReference type="ARBA" id="ARBA00022741"/>
    </source>
</evidence>
<keyword evidence="12" id="KW-1185">Reference proteome</keyword>
<dbReference type="InterPro" id="IPR029000">
    <property type="entry name" value="Cyclophilin-like_dom_sf"/>
</dbReference>
<dbReference type="FunFam" id="3.40.50.20:FF:000010">
    <property type="entry name" value="Propionyl-CoA carboxylase subunit alpha"/>
    <property type="match status" value="1"/>
</dbReference>
<dbReference type="PROSITE" id="PS50975">
    <property type="entry name" value="ATP_GRASP"/>
    <property type="match status" value="1"/>
</dbReference>
<dbReference type="InterPro" id="IPR050856">
    <property type="entry name" value="Biotin_carboxylase_complex"/>
</dbReference>
<evidence type="ECO:0000259" key="8">
    <source>
        <dbReference type="PROSITE" id="PS50968"/>
    </source>
</evidence>
<proteinExistence type="predicted"/>
<dbReference type="InterPro" id="IPR011053">
    <property type="entry name" value="Single_hybrid_motif"/>
</dbReference>
<evidence type="ECO:0000256" key="2">
    <source>
        <dbReference type="ARBA" id="ARBA00022598"/>
    </source>
</evidence>
<dbReference type="SUPFAM" id="SSF51246">
    <property type="entry name" value="Rudiment single hybrid motif"/>
    <property type="match status" value="1"/>
</dbReference>
<keyword evidence="2" id="KW-0436">Ligase</keyword>
<dbReference type="KEGG" id="caa:Caka_2069"/>
<dbReference type="InterPro" id="IPR005482">
    <property type="entry name" value="Biotin_COase_C"/>
</dbReference>
<dbReference type="SUPFAM" id="SSF51230">
    <property type="entry name" value="Single hybrid motif"/>
    <property type="match status" value="1"/>
</dbReference>
<dbReference type="eggNOG" id="COG2049">
    <property type="taxonomic scope" value="Bacteria"/>
</dbReference>
<dbReference type="InterPro" id="IPR011764">
    <property type="entry name" value="Biotin_carboxylation_dom"/>
</dbReference>
<dbReference type="EMBL" id="CP001998">
    <property type="protein sequence ID" value="ADE55087.1"/>
    <property type="molecule type" value="Genomic_DNA"/>
</dbReference>
<organism evidence="11 12">
    <name type="scientific">Coraliomargarita akajimensis (strain DSM 45221 / IAM 15411 / JCM 23193 / KCTC 12865 / 04OKA010-24)</name>
    <dbReference type="NCBI Taxonomy" id="583355"/>
    <lineage>
        <taxon>Bacteria</taxon>
        <taxon>Pseudomonadati</taxon>
        <taxon>Verrucomicrobiota</taxon>
        <taxon>Opitutia</taxon>
        <taxon>Puniceicoccales</taxon>
        <taxon>Coraliomargaritaceae</taxon>
        <taxon>Coraliomargarita</taxon>
    </lineage>
</organism>
<dbReference type="SUPFAM" id="SSF160467">
    <property type="entry name" value="PH0987 N-terminal domain-like"/>
    <property type="match status" value="1"/>
</dbReference>
<dbReference type="PROSITE" id="PS00866">
    <property type="entry name" value="CPSASE_1"/>
    <property type="match status" value="1"/>
</dbReference>
<keyword evidence="6" id="KW-0092">Biotin</keyword>
<dbReference type="Gene3D" id="2.40.50.100">
    <property type="match status" value="1"/>
</dbReference>
<dbReference type="CDD" id="cd06850">
    <property type="entry name" value="biotinyl_domain"/>
    <property type="match status" value="1"/>
</dbReference>
<dbReference type="PROSITE" id="PS50968">
    <property type="entry name" value="BIOTINYL_LIPOYL"/>
    <property type="match status" value="1"/>
</dbReference>
<dbReference type="Pfam" id="PF02682">
    <property type="entry name" value="CT_C_D"/>
    <property type="match status" value="1"/>
</dbReference>
<evidence type="ECO:0000259" key="10">
    <source>
        <dbReference type="PROSITE" id="PS50979"/>
    </source>
</evidence>
<dbReference type="eggNOG" id="COG1984">
    <property type="taxonomic scope" value="Bacteria"/>
</dbReference>
<evidence type="ECO:0000313" key="12">
    <source>
        <dbReference type="Proteomes" id="UP000000925"/>
    </source>
</evidence>
<dbReference type="InterPro" id="IPR005479">
    <property type="entry name" value="CPAse_ATP-bd"/>
</dbReference>
<dbReference type="HOGENOM" id="CLU_002162_3_1_0"/>
<evidence type="ECO:0000256" key="5">
    <source>
        <dbReference type="ARBA" id="ARBA00022840"/>
    </source>
</evidence>
<reference evidence="11 12" key="1">
    <citation type="journal article" date="2010" name="Stand. Genomic Sci.">
        <title>Complete genome sequence of Coraliomargarita akajimensis type strain (04OKA010-24).</title>
        <authorList>
            <person name="Mavromatis K."/>
            <person name="Abt B."/>
            <person name="Brambilla E."/>
            <person name="Lapidus A."/>
            <person name="Copeland A."/>
            <person name="Deshpande S."/>
            <person name="Nolan M."/>
            <person name="Lucas S."/>
            <person name="Tice H."/>
            <person name="Cheng J.F."/>
            <person name="Han C."/>
            <person name="Detter J.C."/>
            <person name="Woyke T."/>
            <person name="Goodwin L."/>
            <person name="Pitluck S."/>
            <person name="Held B."/>
            <person name="Brettin T."/>
            <person name="Tapia R."/>
            <person name="Ivanova N."/>
            <person name="Mikhailova N."/>
            <person name="Pati A."/>
            <person name="Liolios K."/>
            <person name="Chen A."/>
            <person name="Palaniappan K."/>
            <person name="Land M."/>
            <person name="Hauser L."/>
            <person name="Chang Y.J."/>
            <person name="Jeffries C.D."/>
            <person name="Rohde M."/>
            <person name="Goker M."/>
            <person name="Bristow J."/>
            <person name="Eisen J.A."/>
            <person name="Markowitz V."/>
            <person name="Hugenholtz P."/>
            <person name="Klenk H.P."/>
            <person name="Kyrpides N.C."/>
        </authorList>
    </citation>
    <scope>NUCLEOTIDE SEQUENCE [LARGE SCALE GENOMIC DNA]</scope>
    <source>
        <strain evidence="12">DSM 45221 / IAM 15411 / JCM 23193 / KCTC 12865</strain>
    </source>
</reference>
<evidence type="ECO:0000256" key="6">
    <source>
        <dbReference type="ARBA" id="ARBA00023267"/>
    </source>
</evidence>
<dbReference type="PROSITE" id="PS00867">
    <property type="entry name" value="CPSASE_2"/>
    <property type="match status" value="1"/>
</dbReference>
<evidence type="ECO:0000256" key="7">
    <source>
        <dbReference type="PROSITE-ProRule" id="PRU00409"/>
    </source>
</evidence>
<dbReference type="Gene3D" id="2.40.100.10">
    <property type="entry name" value="Cyclophilin-like"/>
    <property type="match status" value="2"/>
</dbReference>
<dbReference type="SMART" id="SM00878">
    <property type="entry name" value="Biotin_carb_C"/>
    <property type="match status" value="1"/>
</dbReference>
<dbReference type="GO" id="GO:0046872">
    <property type="term" value="F:metal ion binding"/>
    <property type="evidence" value="ECO:0007669"/>
    <property type="project" value="InterPro"/>
</dbReference>
<dbReference type="GO" id="GO:0016874">
    <property type="term" value="F:ligase activity"/>
    <property type="evidence" value="ECO:0007669"/>
    <property type="project" value="UniProtKB-KW"/>
</dbReference>
<dbReference type="InterPro" id="IPR014084">
    <property type="entry name" value="Urea_COase"/>
</dbReference>
<dbReference type="Gene3D" id="3.30.470.20">
    <property type="entry name" value="ATP-grasp fold, B domain"/>
    <property type="match status" value="1"/>
</dbReference>
<dbReference type="SUPFAM" id="SSF56059">
    <property type="entry name" value="Glutathione synthetase ATP-binding domain-like"/>
    <property type="match status" value="1"/>
</dbReference>
<gene>
    <name evidence="11" type="ordered locus">Caka_2069</name>
</gene>
<dbReference type="Pfam" id="PF00289">
    <property type="entry name" value="Biotin_carb_N"/>
    <property type="match status" value="1"/>
</dbReference>
<dbReference type="SUPFAM" id="SSF52440">
    <property type="entry name" value="PreATP-grasp domain"/>
    <property type="match status" value="1"/>
</dbReference>
<dbReference type="InterPro" id="IPR005481">
    <property type="entry name" value="BC-like_N"/>
</dbReference>
<dbReference type="NCBIfam" id="TIGR00724">
    <property type="entry name" value="urea_amlyse_rel"/>
    <property type="match status" value="1"/>
</dbReference>
<dbReference type="NCBIfam" id="TIGR02712">
    <property type="entry name" value="urea_carbox"/>
    <property type="match status" value="1"/>
</dbReference>
<keyword evidence="3 7" id="KW-0547">Nucleotide-binding</keyword>
<comment type="cofactor">
    <cofactor evidence="1">
        <name>biotin</name>
        <dbReference type="ChEBI" id="CHEBI:57586"/>
    </cofactor>
</comment>
<feature type="domain" description="Lipoyl-binding" evidence="8">
    <location>
        <begin position="1127"/>
        <end position="1206"/>
    </location>
</feature>
<dbReference type="PANTHER" id="PTHR18866:SF128">
    <property type="entry name" value="UREA AMIDOLYASE"/>
    <property type="match status" value="1"/>
</dbReference>
<dbReference type="Pfam" id="PF02786">
    <property type="entry name" value="CPSase_L_D2"/>
    <property type="match status" value="1"/>
</dbReference>
<dbReference type="PROSITE" id="PS50979">
    <property type="entry name" value="BC"/>
    <property type="match status" value="1"/>
</dbReference>
<dbReference type="SMART" id="SM00796">
    <property type="entry name" value="AHS1"/>
    <property type="match status" value="1"/>
</dbReference>
<evidence type="ECO:0000256" key="1">
    <source>
        <dbReference type="ARBA" id="ARBA00001953"/>
    </source>
</evidence>
<dbReference type="InterPro" id="IPR003778">
    <property type="entry name" value="CT_A_B"/>
</dbReference>
<dbReference type="InterPro" id="IPR011054">
    <property type="entry name" value="Rudment_hybrid_motif"/>
</dbReference>
<dbReference type="InterPro" id="IPR000089">
    <property type="entry name" value="Biotin_lipoyl"/>
</dbReference>
<dbReference type="AlphaFoldDB" id="D5ELF1"/>
<feature type="domain" description="ATP-grasp" evidence="9">
    <location>
        <begin position="129"/>
        <end position="326"/>
    </location>
</feature>
<dbReference type="InterPro" id="IPR011761">
    <property type="entry name" value="ATP-grasp"/>
</dbReference>
<dbReference type="Gene3D" id="3.30.1360.40">
    <property type="match status" value="1"/>
</dbReference>
<dbReference type="GO" id="GO:0005524">
    <property type="term" value="F:ATP binding"/>
    <property type="evidence" value="ECO:0007669"/>
    <property type="project" value="UniProtKB-UniRule"/>
</dbReference>
<dbReference type="eggNOG" id="COG0439">
    <property type="taxonomic scope" value="Bacteria"/>
</dbReference>
<dbReference type="Pfam" id="PF02626">
    <property type="entry name" value="CT_A_B"/>
    <property type="match status" value="1"/>
</dbReference>
<evidence type="ECO:0000259" key="9">
    <source>
        <dbReference type="PROSITE" id="PS50975"/>
    </source>
</evidence>
<name>D5ELF1_CORAD</name>
<dbReference type="PANTHER" id="PTHR18866">
    <property type="entry name" value="CARBOXYLASE:PYRUVATE/ACETYL-COA/PROPIONYL-COA CARBOXYLASE"/>
    <property type="match status" value="1"/>
</dbReference>
<dbReference type="GO" id="GO:0016787">
    <property type="term" value="F:hydrolase activity"/>
    <property type="evidence" value="ECO:0007669"/>
    <property type="project" value="UniProtKB-KW"/>
</dbReference>
<dbReference type="SUPFAM" id="SSF50891">
    <property type="entry name" value="Cyclophilin-like"/>
    <property type="match status" value="2"/>
</dbReference>
<evidence type="ECO:0000313" key="11">
    <source>
        <dbReference type="EMBL" id="ADE55087.1"/>
    </source>
</evidence>
<accession>D5ELF1</accession>
<keyword evidence="4" id="KW-0378">Hydrolase</keyword>
<dbReference type="InterPro" id="IPR003833">
    <property type="entry name" value="CT_C_D"/>
</dbReference>
<dbReference type="Proteomes" id="UP000000925">
    <property type="component" value="Chromosome"/>
</dbReference>
<dbReference type="Pfam" id="PF02785">
    <property type="entry name" value="Biotin_carb_C"/>
    <property type="match status" value="1"/>
</dbReference>
<keyword evidence="5 7" id="KW-0067">ATP-binding</keyword>
<protein>
    <submittedName>
        <fullName evidence="11">Urea carboxylase</fullName>
    </submittedName>
</protein>
<sequence length="1208" mass="132225">MFNVRATRLMFSKVLIANRGEIACRIIRTLDQLGVASVSIYSEADVDAPHVSMAGEAFCIGPAAVSESYLQADKILEIAKQTGAEAVHPGYGLLSENADFAAACEAAGLAFIGPTAKQMLAFGLKHEARRLADENTVPLLPGSELLSDLEEAKAKAIDIGYPVMLKSTAGGGGIGMQICVDEAELIEAYASVERLSQSHFGQGGIFLEKFVVHARHLEVQIFGDGAGQVVSLGVRDCSAQRRNQKVIEETPPVNVSDEVISGIQEAALRLATAVKYRSAGTVEFIYDNDSHEYYFLEVNTRLQVEHGVTELVTGVDLVSWMVQMASGDMSLSSETTIIPQKGHAIQTRLYAEDPNKNFQPSSGLLTRVSFPEDVRCDHWVESGCEVSPYYDPLLAKLQVYAEDREHAVTAIQAALEATKLDGIETNLHYLRSVAAAETFVKGEIVTKSLASHLFQPRSFEILRGGTMTTVQDYPGRVGYWEVGVPPSGPMDTLAFRLGNRLLGNDNDAAGLEITANGPRIQFYNSCTVVLTGAVMETTLDGESVDFYKPFEVPAGALLDIGKTTGPGVRSYLCVLGGIDVPDYLGSRSTFTLGQFGGHGGRALRLGDVLHLGQEPEGAEQFLLPEKEQPPMTHVWDIAVLYGPHGAPEFFKPSDIEEFFNAEWEVHYNSARTGVRLIGPKPEWARPDGGEAGLHPSNIHDNAYAIGAIDFTGDMPVILGPDGPSLGGFVCPATIIESERWKMGQLKPGDTVRFRCVSREEAESLRNIHEESISALETDFTVPSAVRIPNEGEMILVDEGEGDDQLVIRQAGDAYVLAEIGPMALDFKLRFHIHVLYEALKKERFEAIEDLTPGIRSLQIHFDPGKVSAESVALWIQAVNSQLPPLEDITVPSRIVHLPLSWDDPSTQLATQKYMQSVRPDAPWCPDNIEFIRRINGLDTREDVYDVVFNARYVVLGLGDVYLGAPVATPLDPRHRLVTTKYNPARTWTPENAVGIGGAYMCIYGMEGPGGYQFVGRTVQMWNRYRSTQSFKEGKPWLLRFFDQICYYPVSEEELTQLRHDFPQGRFEPKIEEGHFSLSEYEAFLEANEASIADFKTKQQASFDAERAHWKATGLDKYVEEEAMQAEDDGAGIPEGAEAVESPVAGSVWKILIADEGQQVEAGETLAVLESMKMEIKLDATVSGTLSACLCKEGQAVQPGQALFGITPE</sequence>
<evidence type="ECO:0000256" key="4">
    <source>
        <dbReference type="ARBA" id="ARBA00022801"/>
    </source>
</evidence>
<dbReference type="Pfam" id="PF00364">
    <property type="entry name" value="Biotin_lipoyl"/>
    <property type="match status" value="1"/>
</dbReference>
<feature type="domain" description="Biotin carboxylation" evidence="10">
    <location>
        <begin position="10"/>
        <end position="454"/>
    </location>
</feature>
<dbReference type="InterPro" id="IPR016185">
    <property type="entry name" value="PreATP-grasp_dom_sf"/>
</dbReference>
<dbReference type="STRING" id="583355.Caka_2069"/>